<name>A0A2S9YK97_9BACT</name>
<organism evidence="2 3">
    <name type="scientific">Enhygromyxa salina</name>
    <dbReference type="NCBI Taxonomy" id="215803"/>
    <lineage>
        <taxon>Bacteria</taxon>
        <taxon>Pseudomonadati</taxon>
        <taxon>Myxococcota</taxon>
        <taxon>Polyangia</taxon>
        <taxon>Nannocystales</taxon>
        <taxon>Nannocystaceae</taxon>
        <taxon>Enhygromyxa</taxon>
    </lineage>
</organism>
<evidence type="ECO:0000259" key="1">
    <source>
        <dbReference type="Pfam" id="PF19997"/>
    </source>
</evidence>
<gene>
    <name evidence="2" type="ORF">ENSA7_45630</name>
</gene>
<protein>
    <recommendedName>
        <fullName evidence="1">FtsH ternary systems vWA domain-containing protein</fullName>
    </recommendedName>
</protein>
<comment type="caution">
    <text evidence="2">The sequence shown here is derived from an EMBL/GenBank/DDBJ whole genome shotgun (WGS) entry which is preliminary data.</text>
</comment>
<sequence>MSEARDNVDQWAAAGLSLQRGVPPGAELLNRVRPWLESTLELLALLPPLGVVADLGRLLARDPFDIAASVVLADPELRAALDAYEEHVLGRLSADYRLEHARDALLRLEPSVRPTATAVFVEQVLGRIRQAQRPGELELDSPGPSAVRRVLHRHGVELLELGAEALSDPQFAPLRRELGQVYAGLARGARQCGALIGDVELYTLENLEALHSPSLRLAMAQIADSAQAIERSLPVRVRRSDASRGRTPTKVEDESAYPIGGYASIATIGGIESLVSSELIYMNPPDERAAGHVDLFDVRWAAGELLKYTRDESVHTRERRTICFALAPELDDARIKDADVPFQRIVVALGGVIAGVRKLCAWLDEAELVLRIMTIGVPSRAGGSTSQPLRPELELARLILREYIESGVVTLIEVEDADAARAHAQQATQIGGSDLVWLLGAEFVASEPDEPGSAAEYREHALSLDHARPRVWIDAGRGTEPHTLHADGWDAWLLGFAQLLQALV</sequence>
<proteinExistence type="predicted"/>
<evidence type="ECO:0000313" key="2">
    <source>
        <dbReference type="EMBL" id="PRQ05517.1"/>
    </source>
</evidence>
<feature type="domain" description="FtsH ternary systems vWA" evidence="1">
    <location>
        <begin position="258"/>
        <end position="442"/>
    </location>
</feature>
<dbReference type="InterPro" id="IPR045477">
    <property type="entry name" value="ivWA"/>
</dbReference>
<dbReference type="EMBL" id="PVNL01000093">
    <property type="protein sequence ID" value="PRQ05517.1"/>
    <property type="molecule type" value="Genomic_DNA"/>
</dbReference>
<reference evidence="2 3" key="1">
    <citation type="submission" date="2018-03" db="EMBL/GenBank/DDBJ databases">
        <title>Draft Genome Sequences of the Obligatory Marine Myxobacteria Enhygromyxa salina SWB007.</title>
        <authorList>
            <person name="Poehlein A."/>
            <person name="Moghaddam J.A."/>
            <person name="Harms H."/>
            <person name="Alanjari M."/>
            <person name="Koenig G.M."/>
            <person name="Daniel R."/>
            <person name="Schaeberle T.F."/>
        </authorList>
    </citation>
    <scope>NUCLEOTIDE SEQUENCE [LARGE SCALE GENOMIC DNA]</scope>
    <source>
        <strain evidence="2 3">SWB007</strain>
    </source>
</reference>
<dbReference type="RefSeq" id="WP_106091494.1">
    <property type="nucleotide sequence ID" value="NZ_PVNL01000093.1"/>
</dbReference>
<dbReference type="OrthoDB" id="5379349at2"/>
<dbReference type="AlphaFoldDB" id="A0A2S9YK97"/>
<evidence type="ECO:0000313" key="3">
    <source>
        <dbReference type="Proteomes" id="UP000238823"/>
    </source>
</evidence>
<accession>A0A2S9YK97</accession>
<dbReference type="Proteomes" id="UP000238823">
    <property type="component" value="Unassembled WGS sequence"/>
</dbReference>
<dbReference type="Pfam" id="PF19997">
    <property type="entry name" value="ivWA"/>
    <property type="match status" value="1"/>
</dbReference>